<sequence length="252" mass="28218">MLRVLALFLALLGLSEAFAPLARRPWAVGQGSRLQQWGLRADVQEEKAVEDEFTRLASRLYGTSIYFVGMMGTGKSTTGRELAKKLPGYSFLDTDTVIEAYAGQDCSAIFEKEGEEGFRNIESMVMDQACAYRRLCIATGGGAVLRNQNWGKMQTGIVVWLQMEPEEIAERFSGNDEEVEKRPLLQGGDAVDKLREILDKRKEKYEVADVHVQLSPGDSVEEVVERVCGKIHRFMDENPPKFADQNAEFIKG</sequence>
<reference evidence="9" key="1">
    <citation type="submission" date="2021-01" db="EMBL/GenBank/DDBJ databases">
        <authorList>
            <person name="Corre E."/>
            <person name="Pelletier E."/>
            <person name="Niang G."/>
            <person name="Scheremetjew M."/>
            <person name="Finn R."/>
            <person name="Kale V."/>
            <person name="Holt S."/>
            <person name="Cochrane G."/>
            <person name="Meng A."/>
            <person name="Brown T."/>
            <person name="Cohen L."/>
        </authorList>
    </citation>
    <scope>NUCLEOTIDE SEQUENCE</scope>
    <source>
        <strain evidence="9">CCMP2078</strain>
    </source>
</reference>
<accession>A0A7R9UH62</accession>
<dbReference type="Pfam" id="PF01202">
    <property type="entry name" value="SKI"/>
    <property type="match status" value="1"/>
</dbReference>
<dbReference type="GO" id="GO:0005524">
    <property type="term" value="F:ATP binding"/>
    <property type="evidence" value="ECO:0007669"/>
    <property type="project" value="UniProtKB-KW"/>
</dbReference>
<dbReference type="PANTHER" id="PTHR21087:SF16">
    <property type="entry name" value="SHIKIMATE KINASE 1, CHLOROPLASTIC"/>
    <property type="match status" value="1"/>
</dbReference>
<dbReference type="InterPro" id="IPR027417">
    <property type="entry name" value="P-loop_NTPase"/>
</dbReference>
<comment type="similarity">
    <text evidence="1">Belongs to the shikimate kinase family.</text>
</comment>
<proteinExistence type="inferred from homology"/>
<keyword evidence="5" id="KW-0418">Kinase</keyword>
<evidence type="ECO:0000256" key="4">
    <source>
        <dbReference type="ARBA" id="ARBA00022741"/>
    </source>
</evidence>
<evidence type="ECO:0000313" key="9">
    <source>
        <dbReference type="EMBL" id="CAD8264897.1"/>
    </source>
</evidence>
<dbReference type="HAMAP" id="MF_00109">
    <property type="entry name" value="Shikimate_kinase"/>
    <property type="match status" value="1"/>
</dbReference>
<gene>
    <name evidence="9" type="ORF">PPYR1160_LOCUS14400</name>
</gene>
<evidence type="ECO:0000256" key="2">
    <source>
        <dbReference type="ARBA" id="ARBA00022605"/>
    </source>
</evidence>
<dbReference type="SUPFAM" id="SSF52540">
    <property type="entry name" value="P-loop containing nucleoside triphosphate hydrolases"/>
    <property type="match status" value="1"/>
</dbReference>
<evidence type="ECO:0000256" key="8">
    <source>
        <dbReference type="SAM" id="SignalP"/>
    </source>
</evidence>
<evidence type="ECO:0000256" key="6">
    <source>
        <dbReference type="ARBA" id="ARBA00022840"/>
    </source>
</evidence>
<dbReference type="GO" id="GO:0009073">
    <property type="term" value="P:aromatic amino acid family biosynthetic process"/>
    <property type="evidence" value="ECO:0007669"/>
    <property type="project" value="UniProtKB-KW"/>
</dbReference>
<protein>
    <recommendedName>
        <fullName evidence="10">Shikimate kinase</fullName>
    </recommendedName>
</protein>
<keyword evidence="4" id="KW-0547">Nucleotide-binding</keyword>
<dbReference type="GO" id="GO:0008652">
    <property type="term" value="P:amino acid biosynthetic process"/>
    <property type="evidence" value="ECO:0007669"/>
    <property type="project" value="UniProtKB-KW"/>
</dbReference>
<dbReference type="GO" id="GO:0004765">
    <property type="term" value="F:shikimate kinase activity"/>
    <property type="evidence" value="ECO:0007669"/>
    <property type="project" value="TreeGrafter"/>
</dbReference>
<feature type="signal peptide" evidence="8">
    <location>
        <begin position="1"/>
        <end position="17"/>
    </location>
</feature>
<evidence type="ECO:0000256" key="7">
    <source>
        <dbReference type="ARBA" id="ARBA00023141"/>
    </source>
</evidence>
<dbReference type="CDD" id="cd00464">
    <property type="entry name" value="SK"/>
    <property type="match status" value="1"/>
</dbReference>
<dbReference type="AlphaFoldDB" id="A0A7R9UH62"/>
<dbReference type="EMBL" id="HBEA01018927">
    <property type="protein sequence ID" value="CAD8264897.1"/>
    <property type="molecule type" value="Transcribed_RNA"/>
</dbReference>
<organism evidence="9">
    <name type="scientific">Pinguiococcus pyrenoidosus</name>
    <dbReference type="NCBI Taxonomy" id="172671"/>
    <lineage>
        <taxon>Eukaryota</taxon>
        <taxon>Sar</taxon>
        <taxon>Stramenopiles</taxon>
        <taxon>Ochrophyta</taxon>
        <taxon>Pinguiophyceae</taxon>
        <taxon>Pinguiochrysidales</taxon>
        <taxon>Pinguiochrysidaceae</taxon>
        <taxon>Pinguiococcus</taxon>
    </lineage>
</organism>
<dbReference type="InterPro" id="IPR000623">
    <property type="entry name" value="Shikimate_kinase/TSH1"/>
</dbReference>
<dbReference type="Gene3D" id="3.40.50.300">
    <property type="entry name" value="P-loop containing nucleotide triphosphate hydrolases"/>
    <property type="match status" value="1"/>
</dbReference>
<evidence type="ECO:0000256" key="5">
    <source>
        <dbReference type="ARBA" id="ARBA00022777"/>
    </source>
</evidence>
<keyword evidence="3" id="KW-0808">Transferase</keyword>
<keyword evidence="7" id="KW-0057">Aromatic amino acid biosynthesis</keyword>
<keyword evidence="8" id="KW-0732">Signal</keyword>
<dbReference type="GO" id="GO:0005829">
    <property type="term" value="C:cytosol"/>
    <property type="evidence" value="ECO:0007669"/>
    <property type="project" value="TreeGrafter"/>
</dbReference>
<keyword evidence="2" id="KW-0028">Amino-acid biosynthesis</keyword>
<feature type="chain" id="PRO_5031504336" description="Shikimate kinase" evidence="8">
    <location>
        <begin position="18"/>
        <end position="252"/>
    </location>
</feature>
<evidence type="ECO:0000256" key="3">
    <source>
        <dbReference type="ARBA" id="ARBA00022679"/>
    </source>
</evidence>
<dbReference type="PRINTS" id="PR01100">
    <property type="entry name" value="SHIKIMTKNASE"/>
</dbReference>
<name>A0A7R9UH62_9STRA</name>
<evidence type="ECO:0008006" key="10">
    <source>
        <dbReference type="Google" id="ProtNLM"/>
    </source>
</evidence>
<evidence type="ECO:0000256" key="1">
    <source>
        <dbReference type="ARBA" id="ARBA00006997"/>
    </source>
</evidence>
<dbReference type="PANTHER" id="PTHR21087">
    <property type="entry name" value="SHIKIMATE KINASE"/>
    <property type="match status" value="1"/>
</dbReference>
<dbReference type="InterPro" id="IPR031322">
    <property type="entry name" value="Shikimate/glucono_kinase"/>
</dbReference>
<keyword evidence="6" id="KW-0067">ATP-binding</keyword>